<reference evidence="4" key="1">
    <citation type="submission" date="2017-02" db="UniProtKB">
        <authorList>
            <consortium name="WormBaseParasite"/>
        </authorList>
    </citation>
    <scope>IDENTIFICATION</scope>
</reference>
<name>A0A0N4W758_HAEPC</name>
<gene>
    <name evidence="2" type="ORF">HPLM_LOCUS5931</name>
</gene>
<keyword evidence="3" id="KW-1185">Reference proteome</keyword>
<evidence type="ECO:0000313" key="3">
    <source>
        <dbReference type="Proteomes" id="UP000268014"/>
    </source>
</evidence>
<dbReference type="WBParaSite" id="HPLM_0000593901-mRNA-1">
    <property type="protein sequence ID" value="HPLM_0000593901-mRNA-1"/>
    <property type="gene ID" value="HPLM_0000593901"/>
</dbReference>
<evidence type="ECO:0000313" key="4">
    <source>
        <dbReference type="WBParaSite" id="HPLM_0000593901-mRNA-1"/>
    </source>
</evidence>
<dbReference type="AlphaFoldDB" id="A0A0N4W758"/>
<sequence>MPPTVFVFLALVLQSVNASDFTKVNLFTGTTVLNKP</sequence>
<reference evidence="2 3" key="2">
    <citation type="submission" date="2018-11" db="EMBL/GenBank/DDBJ databases">
        <authorList>
            <consortium name="Pathogen Informatics"/>
        </authorList>
    </citation>
    <scope>NUCLEOTIDE SEQUENCE [LARGE SCALE GENOMIC DNA]</scope>
    <source>
        <strain evidence="2 3">MHpl1</strain>
    </source>
</reference>
<organism evidence="4">
    <name type="scientific">Haemonchus placei</name>
    <name type="common">Barber's pole worm</name>
    <dbReference type="NCBI Taxonomy" id="6290"/>
    <lineage>
        <taxon>Eukaryota</taxon>
        <taxon>Metazoa</taxon>
        <taxon>Ecdysozoa</taxon>
        <taxon>Nematoda</taxon>
        <taxon>Chromadorea</taxon>
        <taxon>Rhabditida</taxon>
        <taxon>Rhabditina</taxon>
        <taxon>Rhabditomorpha</taxon>
        <taxon>Strongyloidea</taxon>
        <taxon>Trichostrongylidae</taxon>
        <taxon>Haemonchus</taxon>
    </lineage>
</organism>
<evidence type="ECO:0000256" key="1">
    <source>
        <dbReference type="SAM" id="SignalP"/>
    </source>
</evidence>
<feature type="chain" id="PRO_5043123460" evidence="1">
    <location>
        <begin position="19"/>
        <end position="36"/>
    </location>
</feature>
<evidence type="ECO:0000313" key="2">
    <source>
        <dbReference type="EMBL" id="VDO27495.1"/>
    </source>
</evidence>
<accession>A0A0N4W758</accession>
<dbReference type="Proteomes" id="UP000268014">
    <property type="component" value="Unassembled WGS sequence"/>
</dbReference>
<feature type="signal peptide" evidence="1">
    <location>
        <begin position="1"/>
        <end position="18"/>
    </location>
</feature>
<dbReference type="EMBL" id="UZAF01016409">
    <property type="protein sequence ID" value="VDO27495.1"/>
    <property type="molecule type" value="Genomic_DNA"/>
</dbReference>
<keyword evidence="1" id="KW-0732">Signal</keyword>
<protein>
    <submittedName>
        <fullName evidence="4">SERPIN domain-containing protein</fullName>
    </submittedName>
</protein>
<proteinExistence type="predicted"/>